<dbReference type="EMBL" id="REFC01000014">
    <property type="protein sequence ID" value="RMA57982.1"/>
    <property type="molecule type" value="Genomic_DNA"/>
</dbReference>
<dbReference type="OrthoDB" id="6717394at2"/>
<dbReference type="Proteomes" id="UP000271339">
    <property type="component" value="Unassembled WGS sequence"/>
</dbReference>
<evidence type="ECO:0000313" key="4">
    <source>
        <dbReference type="EMBL" id="RMA57982.1"/>
    </source>
</evidence>
<dbReference type="SUPFAM" id="SSF53448">
    <property type="entry name" value="Nucleotide-diphospho-sugar transferases"/>
    <property type="match status" value="1"/>
</dbReference>
<keyword evidence="1 4" id="KW-0808">Transferase</keyword>
<dbReference type="PANTHER" id="PTHR43685:SF2">
    <property type="entry name" value="GLYCOSYLTRANSFERASE 2-LIKE DOMAIN-CONTAINING PROTEIN"/>
    <property type="match status" value="1"/>
</dbReference>
<reference evidence="4 5" key="1">
    <citation type="submission" date="2018-10" db="EMBL/GenBank/DDBJ databases">
        <title>Genomic Encyclopedia of Archaeal and Bacterial Type Strains, Phase II (KMG-II): from individual species to whole genera.</title>
        <authorList>
            <person name="Goeker M."/>
        </authorList>
    </citation>
    <scope>NUCLEOTIDE SEQUENCE [LARGE SCALE GENOMIC DNA]</scope>
    <source>
        <strain evidence="4 5">DSM 23424</strain>
    </source>
</reference>
<dbReference type="InterPro" id="IPR027791">
    <property type="entry name" value="Galactosyl_T_C"/>
</dbReference>
<dbReference type="Pfam" id="PF02709">
    <property type="entry name" value="Glyco_transf_7C"/>
    <property type="match status" value="1"/>
</dbReference>
<feature type="domain" description="Galactosyltransferase C-terminal" evidence="3">
    <location>
        <begin position="152"/>
        <end position="205"/>
    </location>
</feature>
<dbReference type="InterPro" id="IPR029044">
    <property type="entry name" value="Nucleotide-diphossugar_trans"/>
</dbReference>
<dbReference type="Pfam" id="PF00535">
    <property type="entry name" value="Glycos_transf_2"/>
    <property type="match status" value="1"/>
</dbReference>
<dbReference type="InterPro" id="IPR001173">
    <property type="entry name" value="Glyco_trans_2-like"/>
</dbReference>
<evidence type="ECO:0000259" key="2">
    <source>
        <dbReference type="Pfam" id="PF00535"/>
    </source>
</evidence>
<keyword evidence="5" id="KW-1185">Reference proteome</keyword>
<dbReference type="InterPro" id="IPR050834">
    <property type="entry name" value="Glycosyltransf_2"/>
</dbReference>
<evidence type="ECO:0000259" key="3">
    <source>
        <dbReference type="Pfam" id="PF02709"/>
    </source>
</evidence>
<protein>
    <submittedName>
        <fullName evidence="4">GT2 family glycosyltransferase</fullName>
    </submittedName>
</protein>
<evidence type="ECO:0000313" key="5">
    <source>
        <dbReference type="Proteomes" id="UP000271339"/>
    </source>
</evidence>
<feature type="domain" description="Glycosyltransferase 2-like" evidence="2">
    <location>
        <begin position="22"/>
        <end position="108"/>
    </location>
</feature>
<gene>
    <name evidence="4" type="ORF">BXY75_2790</name>
</gene>
<dbReference type="GO" id="GO:0016740">
    <property type="term" value="F:transferase activity"/>
    <property type="evidence" value="ECO:0007669"/>
    <property type="project" value="UniProtKB-KW"/>
</dbReference>
<accession>A0A3L9YU39</accession>
<dbReference type="RefSeq" id="WP_121908324.1">
    <property type="nucleotide sequence ID" value="NZ_REFC01000014.1"/>
</dbReference>
<comment type="caution">
    <text evidence="4">The sequence shown here is derived from an EMBL/GenBank/DDBJ whole genome shotgun (WGS) entry which is preliminary data.</text>
</comment>
<dbReference type="AlphaFoldDB" id="A0A3L9YU39"/>
<sequence>MSARTTFVYAFRNRDSRRVMLSLESLKRQTHSNFEVVFVDYGSDNEFASDVKKVVETFKFATYHYVAHPGLLWNKSKALNYGIKHAASEYIFIADVDIIFHPKTVELFGNIAAPDQAFLFKLGYIDREESAKLKPETEFASISLKHFGDVNGMILAPKKAFEAVHGFDEFFHFYGSEDVDVFQRLEFSGIKFTNREEPYFKHIWHRIYNSYNDAEISTIPRIFNIKRINKEHFNYHSDNKTIVPTSQKDWGKLIMASEGVVLEKPSVEINLDTTHAKVIHFFEVQLHHFQNEIIKINISETRSNTDIKTKLKKILKKNTEAQMTVKEVNDIVLSKIVYLYRNHNYSYKIAADFKSLEFVLDFKTTLK</sequence>
<dbReference type="Gene3D" id="3.90.550.10">
    <property type="entry name" value="Spore Coat Polysaccharide Biosynthesis Protein SpsA, Chain A"/>
    <property type="match status" value="1"/>
</dbReference>
<evidence type="ECO:0000256" key="1">
    <source>
        <dbReference type="ARBA" id="ARBA00022679"/>
    </source>
</evidence>
<proteinExistence type="predicted"/>
<dbReference type="PANTHER" id="PTHR43685">
    <property type="entry name" value="GLYCOSYLTRANSFERASE"/>
    <property type="match status" value="1"/>
</dbReference>
<name>A0A3L9YU39_9FLAO</name>
<organism evidence="4 5">
    <name type="scientific">Ulvibacter antarcticus</name>
    <dbReference type="NCBI Taxonomy" id="442714"/>
    <lineage>
        <taxon>Bacteria</taxon>
        <taxon>Pseudomonadati</taxon>
        <taxon>Bacteroidota</taxon>
        <taxon>Flavobacteriia</taxon>
        <taxon>Flavobacteriales</taxon>
        <taxon>Flavobacteriaceae</taxon>
        <taxon>Ulvibacter</taxon>
    </lineage>
</organism>